<dbReference type="VEuPathDB" id="AmoebaDB:ACA1_377970"/>
<dbReference type="Proteomes" id="UP000011083">
    <property type="component" value="Unassembled WGS sequence"/>
</dbReference>
<dbReference type="AlphaFoldDB" id="L8GUA5"/>
<proteinExistence type="predicted"/>
<dbReference type="GeneID" id="14916338"/>
<sequence>MKNQCLALLFLGLLACALAQDNTVTVTKATETVPTTQIVGSTATTGTVAQPVLTLSTSSASSLSPFWML</sequence>
<feature type="signal peptide" evidence="1">
    <location>
        <begin position="1"/>
        <end position="19"/>
    </location>
</feature>
<dbReference type="EMBL" id="KB008025">
    <property type="protein sequence ID" value="ELR15681.1"/>
    <property type="molecule type" value="Genomic_DNA"/>
</dbReference>
<dbReference type="RefSeq" id="XP_004337694.1">
    <property type="nucleotide sequence ID" value="XM_004337646.1"/>
</dbReference>
<keyword evidence="1" id="KW-0732">Signal</keyword>
<accession>L8GUA5</accession>
<keyword evidence="3" id="KW-1185">Reference proteome</keyword>
<dbReference type="KEGG" id="acan:ACA1_377970"/>
<feature type="chain" id="PRO_5003990411" evidence="1">
    <location>
        <begin position="20"/>
        <end position="69"/>
    </location>
</feature>
<dbReference type="PROSITE" id="PS51257">
    <property type="entry name" value="PROKAR_LIPOPROTEIN"/>
    <property type="match status" value="1"/>
</dbReference>
<evidence type="ECO:0000256" key="1">
    <source>
        <dbReference type="SAM" id="SignalP"/>
    </source>
</evidence>
<evidence type="ECO:0000313" key="2">
    <source>
        <dbReference type="EMBL" id="ELR15681.1"/>
    </source>
</evidence>
<reference evidence="2 3" key="1">
    <citation type="journal article" date="2013" name="Genome Biol.">
        <title>Genome of Acanthamoeba castellanii highlights extensive lateral gene transfer and early evolution of tyrosine kinase signaling.</title>
        <authorList>
            <person name="Clarke M."/>
            <person name="Lohan A.J."/>
            <person name="Liu B."/>
            <person name="Lagkouvardos I."/>
            <person name="Roy S."/>
            <person name="Zafar N."/>
            <person name="Bertelli C."/>
            <person name="Schilde C."/>
            <person name="Kianianmomeni A."/>
            <person name="Burglin T.R."/>
            <person name="Frech C."/>
            <person name="Turcotte B."/>
            <person name="Kopec K.O."/>
            <person name="Synnott J.M."/>
            <person name="Choo C."/>
            <person name="Paponov I."/>
            <person name="Finkler A."/>
            <person name="Soon Heng Tan C."/>
            <person name="Hutchins A.P."/>
            <person name="Weinmeier T."/>
            <person name="Rattei T."/>
            <person name="Chu J.S."/>
            <person name="Gimenez G."/>
            <person name="Irimia M."/>
            <person name="Rigden D.J."/>
            <person name="Fitzpatrick D.A."/>
            <person name="Lorenzo-Morales J."/>
            <person name="Bateman A."/>
            <person name="Chiu C.H."/>
            <person name="Tang P."/>
            <person name="Hegemann P."/>
            <person name="Fromm H."/>
            <person name="Raoult D."/>
            <person name="Greub G."/>
            <person name="Miranda-Saavedra D."/>
            <person name="Chen N."/>
            <person name="Nash P."/>
            <person name="Ginger M.L."/>
            <person name="Horn M."/>
            <person name="Schaap P."/>
            <person name="Caler L."/>
            <person name="Loftus B."/>
        </authorList>
    </citation>
    <scope>NUCLEOTIDE SEQUENCE [LARGE SCALE GENOMIC DNA]</scope>
    <source>
        <strain evidence="2 3">Neff</strain>
    </source>
</reference>
<gene>
    <name evidence="2" type="ORF">ACA1_377970</name>
</gene>
<protein>
    <submittedName>
        <fullName evidence="2">Uncharacterized protein</fullName>
    </submittedName>
</protein>
<evidence type="ECO:0000313" key="3">
    <source>
        <dbReference type="Proteomes" id="UP000011083"/>
    </source>
</evidence>
<name>L8GUA5_ACACF</name>
<organism evidence="2 3">
    <name type="scientific">Acanthamoeba castellanii (strain ATCC 30010 / Neff)</name>
    <dbReference type="NCBI Taxonomy" id="1257118"/>
    <lineage>
        <taxon>Eukaryota</taxon>
        <taxon>Amoebozoa</taxon>
        <taxon>Discosea</taxon>
        <taxon>Longamoebia</taxon>
        <taxon>Centramoebida</taxon>
        <taxon>Acanthamoebidae</taxon>
        <taxon>Acanthamoeba</taxon>
    </lineage>
</organism>